<keyword evidence="13" id="KW-1185">Reference proteome</keyword>
<feature type="transmembrane region" description="Helical" evidence="8">
    <location>
        <begin position="147"/>
        <end position="169"/>
    </location>
</feature>
<feature type="domain" description="CSC1/OSCA1-like 7TM region" evidence="9">
    <location>
        <begin position="561"/>
        <end position="833"/>
    </location>
</feature>
<reference evidence="12" key="1">
    <citation type="submission" date="2020-05" db="EMBL/GenBank/DDBJ databases">
        <title>Phylogenomic resolution of chytrid fungi.</title>
        <authorList>
            <person name="Stajich J.E."/>
            <person name="Amses K."/>
            <person name="Simmons R."/>
            <person name="Seto K."/>
            <person name="Myers J."/>
            <person name="Bonds A."/>
            <person name="Quandt C.A."/>
            <person name="Barry K."/>
            <person name="Liu P."/>
            <person name="Grigoriev I."/>
            <person name="Longcore J.E."/>
            <person name="James T.Y."/>
        </authorList>
    </citation>
    <scope>NUCLEOTIDE SEQUENCE</scope>
    <source>
        <strain evidence="12">JEL0318</strain>
    </source>
</reference>
<evidence type="ECO:0000256" key="4">
    <source>
        <dbReference type="ARBA" id="ARBA00022692"/>
    </source>
</evidence>
<feature type="transmembrane region" description="Helical" evidence="8">
    <location>
        <begin position="609"/>
        <end position="632"/>
    </location>
</feature>
<comment type="caution">
    <text evidence="12">The sequence shown here is derived from an EMBL/GenBank/DDBJ whole genome shotgun (WGS) entry which is preliminary data.</text>
</comment>
<evidence type="ECO:0000256" key="3">
    <source>
        <dbReference type="ARBA" id="ARBA00022448"/>
    </source>
</evidence>
<name>A0AAD5SF13_9FUNG</name>
<feature type="region of interest" description="Disordered" evidence="7">
    <location>
        <begin position="350"/>
        <end position="436"/>
    </location>
</feature>
<feature type="transmembrane region" description="Helical" evidence="8">
    <location>
        <begin position="761"/>
        <end position="787"/>
    </location>
</feature>
<evidence type="ECO:0000256" key="2">
    <source>
        <dbReference type="ARBA" id="ARBA00007779"/>
    </source>
</evidence>
<proteinExistence type="inferred from homology"/>
<dbReference type="Pfam" id="PF13967">
    <property type="entry name" value="RSN1_TM"/>
    <property type="match status" value="1"/>
</dbReference>
<dbReference type="GO" id="GO:0005886">
    <property type="term" value="C:plasma membrane"/>
    <property type="evidence" value="ECO:0007669"/>
    <property type="project" value="TreeGrafter"/>
</dbReference>
<evidence type="ECO:0000256" key="5">
    <source>
        <dbReference type="ARBA" id="ARBA00022989"/>
    </source>
</evidence>
<comment type="similarity">
    <text evidence="2">Belongs to the CSC1 (TC 1.A.17) family.</text>
</comment>
<feature type="transmembrane region" description="Helical" evidence="8">
    <location>
        <begin position="20"/>
        <end position="43"/>
    </location>
</feature>
<dbReference type="EMBL" id="JADGJD010000359">
    <property type="protein sequence ID" value="KAJ3051787.1"/>
    <property type="molecule type" value="Genomic_DNA"/>
</dbReference>
<keyword evidence="3" id="KW-0813">Transport</keyword>
<evidence type="ECO:0008006" key="14">
    <source>
        <dbReference type="Google" id="ProtNLM"/>
    </source>
</evidence>
<dbReference type="Pfam" id="PF02714">
    <property type="entry name" value="RSN1_7TM"/>
    <property type="match status" value="1"/>
</dbReference>
<feature type="transmembrane region" description="Helical" evidence="8">
    <location>
        <begin position="562"/>
        <end position="589"/>
    </location>
</feature>
<evidence type="ECO:0000259" key="11">
    <source>
        <dbReference type="Pfam" id="PF14703"/>
    </source>
</evidence>
<protein>
    <recommendedName>
        <fullName evidence="14">DUF221-domain-containing protein</fullName>
    </recommendedName>
</protein>
<feature type="transmembrane region" description="Helical" evidence="8">
    <location>
        <begin position="818"/>
        <end position="835"/>
    </location>
</feature>
<dbReference type="PANTHER" id="PTHR13018">
    <property type="entry name" value="PROBABLE MEMBRANE PROTEIN DUF221-RELATED"/>
    <property type="match status" value="1"/>
</dbReference>
<feature type="transmembrane region" description="Helical" evidence="8">
    <location>
        <begin position="653"/>
        <end position="676"/>
    </location>
</feature>
<comment type="subcellular location">
    <subcellularLocation>
        <location evidence="1">Membrane</location>
        <topology evidence="1">Multi-pass membrane protein</topology>
    </subcellularLocation>
</comment>
<evidence type="ECO:0000313" key="12">
    <source>
        <dbReference type="EMBL" id="KAJ3051787.1"/>
    </source>
</evidence>
<feature type="region of interest" description="Disordered" evidence="7">
    <location>
        <begin position="883"/>
        <end position="907"/>
    </location>
</feature>
<evidence type="ECO:0000259" key="9">
    <source>
        <dbReference type="Pfam" id="PF02714"/>
    </source>
</evidence>
<feature type="transmembrane region" description="Helical" evidence="8">
    <location>
        <begin position="842"/>
        <end position="859"/>
    </location>
</feature>
<evidence type="ECO:0000313" key="13">
    <source>
        <dbReference type="Proteomes" id="UP001212841"/>
    </source>
</evidence>
<feature type="transmembrane region" description="Helical" evidence="8">
    <location>
        <begin position="105"/>
        <end position="127"/>
    </location>
</feature>
<gene>
    <name evidence="12" type="ORF">HK097_007191</name>
</gene>
<sequence>MSVPPSQQEILAGSGNSSIATFLAAAAFNSAVAIGFFAVFLFFRPRVPEVYAPRTYCVPEKNRSPPIRGISFLRAALQTPDRTIVDRVGADAWAVIFFMRTCFKFFGVATLISGIVLVPTHALGGLELTGLSALTLANVAPTESKRLWAHLCVSWIICAGCMLTISTLLRKAAYLRHIFLISDSQRQSVGGYTLLIRDIPRRLRDPEKLRILFNRVQPGSVHAVIVLKESNTLSDLWKKRRKHLYTLESVIHDYLRKATKSQKGQINVAVGTGRAAEAAEGGSDGSWQMIAVDMPAELPTVEKTPSVFPTEDNQHEVVINIPNEAIYPPATTNRTNGGEEPNRDAVQLATRLPKLSSASKDRLDRDATMYELDRDKSLQGSRGAKDATLSPPTDTVSDMPIPDPDPESEHVEVGKPSDSLDSPVGRSEETVAATEEPAVVDKTLSDFPRKEITFHPPLSPRPSYHSFLFFGPSHDTISTHIQALRHITSQMSQKRTLLSRGTGRTIGAAFIVFSDLFAPHVAALANIHGQPGVMADKVPGVDPSDIIWKNLSMGYYTRMGRWVLATIATVALTLAWGLITTFISSLASIDKLTKLLPFLRVFNTWNPAVKGVIQGVLPTLVVMIVFALIPVIMRVLSDFAGLPTKTGIEQRLITFYFIFLVVNILLIITISGSIFTSIRNMLEHPSSIINLLATSIPTVSNFYVNYIMLLALSGPSSELLQILPLLVRIPGKWWWGNTARGVRWFNGPILFLQGTVMAQHAFVAVVGMTYCTVAPLALVFVVLYFGFYTVAYGYQMQYVYHHLPETGGLYLHTTTRKLFWGLYIHQLTLIGLFFLKKAIIQGALMVIAVGITFIFHYHSNLYSPLMGAVPAKAVIDIEGRRAAGVGPSSTSRRDRKRDSSRCSTPDRGMYFKNRGWLDREAARSRVSQTDVQHCSFAGGEVSMMRSKEHCLATETNAADTLGSSSSLISSQPSSTFLRHRPSSSLSSAHTIFTDVLETRKYMGPSDFVEQLSPPPARSGPVRIWIARDGLGVADGEIRREIEGADFGDFTTDYATLNEGGRVTVMGEAHHRLADLDILDMY</sequence>
<feature type="domain" description="CSC1/OSCA1-like N-terminal transmembrane" evidence="10">
    <location>
        <begin position="22"/>
        <end position="165"/>
    </location>
</feature>
<feature type="domain" description="CSC1/OSCA1-like cytosolic" evidence="11">
    <location>
        <begin position="192"/>
        <end position="550"/>
    </location>
</feature>
<evidence type="ECO:0000256" key="8">
    <source>
        <dbReference type="SAM" id="Phobius"/>
    </source>
</evidence>
<dbReference type="Pfam" id="PF14703">
    <property type="entry name" value="PHM7_cyt"/>
    <property type="match status" value="1"/>
</dbReference>
<keyword evidence="6 8" id="KW-0472">Membrane</keyword>
<evidence type="ECO:0000256" key="6">
    <source>
        <dbReference type="ARBA" id="ARBA00023136"/>
    </source>
</evidence>
<feature type="compositionally biased region" description="Basic and acidic residues" evidence="7">
    <location>
        <begin position="359"/>
        <end position="377"/>
    </location>
</feature>
<dbReference type="InterPro" id="IPR045122">
    <property type="entry name" value="Csc1-like"/>
</dbReference>
<accession>A0AAD5SF13</accession>
<keyword evidence="4 8" id="KW-0812">Transmembrane</keyword>
<dbReference type="Proteomes" id="UP001212841">
    <property type="component" value="Unassembled WGS sequence"/>
</dbReference>
<dbReference type="InterPro" id="IPR003864">
    <property type="entry name" value="CSC1/OSCA1-like_7TM"/>
</dbReference>
<dbReference type="InterPro" id="IPR032880">
    <property type="entry name" value="CSC1/OSCA1-like_N"/>
</dbReference>
<dbReference type="InterPro" id="IPR027815">
    <property type="entry name" value="CSC1/OSCA1-like_cyt"/>
</dbReference>
<evidence type="ECO:0000256" key="7">
    <source>
        <dbReference type="SAM" id="MobiDB-lite"/>
    </source>
</evidence>
<evidence type="ECO:0000259" key="10">
    <source>
        <dbReference type="Pfam" id="PF13967"/>
    </source>
</evidence>
<dbReference type="PANTHER" id="PTHR13018:SF139">
    <property type="entry name" value="PHOSPHATE METABOLISM PROTEIN 7"/>
    <property type="match status" value="1"/>
</dbReference>
<dbReference type="AlphaFoldDB" id="A0AAD5SF13"/>
<evidence type="ECO:0000256" key="1">
    <source>
        <dbReference type="ARBA" id="ARBA00004141"/>
    </source>
</evidence>
<feature type="transmembrane region" description="Helical" evidence="8">
    <location>
        <begin position="688"/>
        <end position="712"/>
    </location>
</feature>
<dbReference type="GO" id="GO:0005227">
    <property type="term" value="F:calcium-activated cation channel activity"/>
    <property type="evidence" value="ECO:0007669"/>
    <property type="project" value="InterPro"/>
</dbReference>
<keyword evidence="5 8" id="KW-1133">Transmembrane helix</keyword>
<organism evidence="12 13">
    <name type="scientific">Rhizophlyctis rosea</name>
    <dbReference type="NCBI Taxonomy" id="64517"/>
    <lineage>
        <taxon>Eukaryota</taxon>
        <taxon>Fungi</taxon>
        <taxon>Fungi incertae sedis</taxon>
        <taxon>Chytridiomycota</taxon>
        <taxon>Chytridiomycota incertae sedis</taxon>
        <taxon>Chytridiomycetes</taxon>
        <taxon>Rhizophlyctidales</taxon>
        <taxon>Rhizophlyctidaceae</taxon>
        <taxon>Rhizophlyctis</taxon>
    </lineage>
</organism>